<protein>
    <recommendedName>
        <fullName evidence="4">BNR/Asp-box repeat-containing protein</fullName>
    </recommendedName>
</protein>
<organism evidence="2 3">
    <name type="scientific">Amycolatopsis xylanica</name>
    <dbReference type="NCBI Taxonomy" id="589385"/>
    <lineage>
        <taxon>Bacteria</taxon>
        <taxon>Bacillati</taxon>
        <taxon>Actinomycetota</taxon>
        <taxon>Actinomycetes</taxon>
        <taxon>Pseudonocardiales</taxon>
        <taxon>Pseudonocardiaceae</taxon>
        <taxon>Amycolatopsis</taxon>
    </lineage>
</organism>
<evidence type="ECO:0000313" key="3">
    <source>
        <dbReference type="Proteomes" id="UP000199515"/>
    </source>
</evidence>
<dbReference type="GO" id="GO:0010411">
    <property type="term" value="P:xyloglucan metabolic process"/>
    <property type="evidence" value="ECO:0007669"/>
    <property type="project" value="TreeGrafter"/>
</dbReference>
<dbReference type="SUPFAM" id="SSF50939">
    <property type="entry name" value="Sialidases"/>
    <property type="match status" value="1"/>
</dbReference>
<reference evidence="2 3" key="1">
    <citation type="submission" date="2016-10" db="EMBL/GenBank/DDBJ databases">
        <authorList>
            <person name="de Groot N.N."/>
        </authorList>
    </citation>
    <scope>NUCLEOTIDE SEQUENCE [LARGE SCALE GENOMIC DNA]</scope>
    <source>
        <strain evidence="2 3">CPCC 202699</strain>
    </source>
</reference>
<dbReference type="STRING" id="589385.SAMN05421504_109228"/>
<dbReference type="CDD" id="cd15482">
    <property type="entry name" value="Sialidase_non-viral"/>
    <property type="match status" value="1"/>
</dbReference>
<evidence type="ECO:0000256" key="1">
    <source>
        <dbReference type="SAM" id="SignalP"/>
    </source>
</evidence>
<sequence>MRFLLSLVLALCVLTPPASAAAPPSGTWESVGPNTTGGYLAFTSAKPSRIYAQPPADHRLYRSDDRGHTWRQGGLYPGGYLRGTKLAADQRDPDLIYVAGYVGGGGQGAVLRSTDAGATFQAVLTMDGDVNDVLIANGQVYASGTKGVYRSSDGRKWKLIAGSPAEADSLRAAGSDLFVTAGHDLFVIRNGKSTKAPVVAGSQLTVHGDKVLTGGGSSSGVHLSADRGASWQEVKGPFSGWILFAALTVTGDLQVESLHGHWVSTDLGRTWRATQGLAKLDVYEDLGSFPDRPAEQVVYGSGGIYTTTDANTFQRIGLPAGVVYSLAISGESLIAGTMVGSFQTTLPARDQEWGFDGKAPAAIGNRVGALAVNPESPNVVLRGRNGYRGSNDTIFLERSEDSGKTWTLLTAVDGNTKSIAIHPALPRKRTYVAAYLVNAFYFSEEAGDSLVPRIHDELRGVKAIAIDQHGLDSVWIGDVSGLYHSDDTGITMTKVLDGTVDAIAIEGERVVVAVGQSVRVSTDGGKTFKSYPTPRLSALTFGRGGVLYAASKESPVLRSSDGGRTWSKLGGAPSTESVVASPDGTWVFAGTNDGSVQRLRVKGS</sequence>
<dbReference type="AlphaFoldDB" id="A0A1H3QC53"/>
<dbReference type="EMBL" id="FNON01000009">
    <property type="protein sequence ID" value="SDZ10668.1"/>
    <property type="molecule type" value="Genomic_DNA"/>
</dbReference>
<dbReference type="SUPFAM" id="SSF110296">
    <property type="entry name" value="Oligoxyloglucan reducing end-specific cellobiohydrolase"/>
    <property type="match status" value="1"/>
</dbReference>
<proteinExistence type="predicted"/>
<dbReference type="InterPro" id="IPR036278">
    <property type="entry name" value="Sialidase_sf"/>
</dbReference>
<dbReference type="InterPro" id="IPR015943">
    <property type="entry name" value="WD40/YVTN_repeat-like_dom_sf"/>
</dbReference>
<accession>A0A1H3QC53</accession>
<feature type="chain" id="PRO_5011621819" description="BNR/Asp-box repeat-containing protein" evidence="1">
    <location>
        <begin position="21"/>
        <end position="604"/>
    </location>
</feature>
<keyword evidence="1" id="KW-0732">Signal</keyword>
<dbReference type="RefSeq" id="WP_091296535.1">
    <property type="nucleotide sequence ID" value="NZ_FNON01000009.1"/>
</dbReference>
<evidence type="ECO:0008006" key="4">
    <source>
        <dbReference type="Google" id="ProtNLM"/>
    </source>
</evidence>
<dbReference type="Gene3D" id="2.130.10.10">
    <property type="entry name" value="YVTN repeat-like/Quinoprotein amine dehydrogenase"/>
    <property type="match status" value="4"/>
</dbReference>
<dbReference type="PANTHER" id="PTHR43739:SF5">
    <property type="entry name" value="EXO-ALPHA-SIALIDASE"/>
    <property type="match status" value="1"/>
</dbReference>
<feature type="signal peptide" evidence="1">
    <location>
        <begin position="1"/>
        <end position="20"/>
    </location>
</feature>
<dbReference type="OrthoDB" id="9764804at2"/>
<name>A0A1H3QC53_9PSEU</name>
<dbReference type="Proteomes" id="UP000199515">
    <property type="component" value="Unassembled WGS sequence"/>
</dbReference>
<dbReference type="InterPro" id="IPR052025">
    <property type="entry name" value="Xyloglucanase_GH74"/>
</dbReference>
<evidence type="ECO:0000313" key="2">
    <source>
        <dbReference type="EMBL" id="SDZ10668.1"/>
    </source>
</evidence>
<gene>
    <name evidence="2" type="ORF">SAMN05421504_109228</name>
</gene>
<dbReference type="PANTHER" id="PTHR43739">
    <property type="entry name" value="XYLOGLUCANASE (EUROFUNG)"/>
    <property type="match status" value="1"/>
</dbReference>
<keyword evidence="3" id="KW-1185">Reference proteome</keyword>